<dbReference type="EMBL" id="FNCC01000006">
    <property type="protein sequence ID" value="SDG18599.1"/>
    <property type="molecule type" value="Genomic_DNA"/>
</dbReference>
<dbReference type="AlphaFoldDB" id="A0A1G7S819"/>
<dbReference type="Proteomes" id="UP000199623">
    <property type="component" value="Unassembled WGS sequence"/>
</dbReference>
<sequence length="378" mass="42176">MTVAHLPTRPAKFFDPATEVHFDEALDTWHVFSLADVQRVLSDEEHFSAGYGLTDETRAFANPMMSGMWAADGQRHRDLRAAVADPFSPRVMARLEDRVRAISAELVDGLDPAGFDVVPVIARPLPARVICHLLGLDLSAEAMMTEWLEEWYRASVTTSTVPPQEAMARFFADEIERQRAEPAGGLIAELIAAQRSGHLVDGRPLSDLDLVGYCAMLLGAGVDTTYASIPNALLFLTEFGCWDELRADPSLIPGAVEETMRWYPVFPGPRRLVVRDVVVGGQAIPAGQWVTGWLSAANRDPARYPSPDVFDIRRRTRIMSFGHGPHHCLGAGLARLEQRVLLEEMVRRLPLLRREPSAPLVRREWMLDNLETATFRFD</sequence>
<dbReference type="PRINTS" id="PR00359">
    <property type="entry name" value="BP450"/>
</dbReference>
<keyword evidence="2" id="KW-0560">Oxidoreductase</keyword>
<dbReference type="InterPro" id="IPR036396">
    <property type="entry name" value="Cyt_P450_sf"/>
</dbReference>
<dbReference type="PROSITE" id="PS00086">
    <property type="entry name" value="CYTOCHROME_P450"/>
    <property type="match status" value="1"/>
</dbReference>
<dbReference type="Gene3D" id="1.10.630.10">
    <property type="entry name" value="Cytochrome P450"/>
    <property type="match status" value="1"/>
</dbReference>
<keyword evidence="2" id="KW-0479">Metal-binding</keyword>
<dbReference type="PRINTS" id="PR00385">
    <property type="entry name" value="P450"/>
</dbReference>
<dbReference type="InterPro" id="IPR001128">
    <property type="entry name" value="Cyt_P450"/>
</dbReference>
<name>A0A1G7S819_9PSEU</name>
<evidence type="ECO:0000313" key="4">
    <source>
        <dbReference type="Proteomes" id="UP000199623"/>
    </source>
</evidence>
<protein>
    <submittedName>
        <fullName evidence="3">Cytochrome P450</fullName>
    </submittedName>
</protein>
<dbReference type="RefSeq" id="WP_090049622.1">
    <property type="nucleotide sequence ID" value="NZ_FNCC01000006.1"/>
</dbReference>
<organism evidence="3 4">
    <name type="scientific">Lentzea fradiae</name>
    <dbReference type="NCBI Taxonomy" id="200378"/>
    <lineage>
        <taxon>Bacteria</taxon>
        <taxon>Bacillati</taxon>
        <taxon>Actinomycetota</taxon>
        <taxon>Actinomycetes</taxon>
        <taxon>Pseudonocardiales</taxon>
        <taxon>Pseudonocardiaceae</taxon>
        <taxon>Lentzea</taxon>
    </lineage>
</organism>
<evidence type="ECO:0000313" key="3">
    <source>
        <dbReference type="EMBL" id="SDG18599.1"/>
    </source>
</evidence>
<keyword evidence="4" id="KW-1185">Reference proteome</keyword>
<dbReference type="GO" id="GO:0005506">
    <property type="term" value="F:iron ion binding"/>
    <property type="evidence" value="ECO:0007669"/>
    <property type="project" value="InterPro"/>
</dbReference>
<reference evidence="4" key="1">
    <citation type="submission" date="2016-10" db="EMBL/GenBank/DDBJ databases">
        <authorList>
            <person name="Varghese N."/>
            <person name="Submissions S."/>
        </authorList>
    </citation>
    <scope>NUCLEOTIDE SEQUENCE [LARGE SCALE GENOMIC DNA]</scope>
    <source>
        <strain evidence="4">CGMCC 4.3506</strain>
    </source>
</reference>
<keyword evidence="2" id="KW-0349">Heme</keyword>
<keyword evidence="2" id="KW-0503">Monooxygenase</keyword>
<proteinExistence type="inferred from homology"/>
<gene>
    <name evidence="3" type="ORF">SAMN05216553_10675</name>
</gene>
<dbReference type="OrthoDB" id="54272at2"/>
<evidence type="ECO:0000256" key="1">
    <source>
        <dbReference type="ARBA" id="ARBA00010617"/>
    </source>
</evidence>
<keyword evidence="2" id="KW-0408">Iron</keyword>
<dbReference type="Pfam" id="PF00067">
    <property type="entry name" value="p450"/>
    <property type="match status" value="1"/>
</dbReference>
<dbReference type="SUPFAM" id="SSF48264">
    <property type="entry name" value="Cytochrome P450"/>
    <property type="match status" value="1"/>
</dbReference>
<dbReference type="PANTHER" id="PTHR46696:SF6">
    <property type="entry name" value="P450, PUTATIVE (EUROFUNG)-RELATED"/>
    <property type="match status" value="1"/>
</dbReference>
<dbReference type="InterPro" id="IPR017972">
    <property type="entry name" value="Cyt_P450_CS"/>
</dbReference>
<dbReference type="InterPro" id="IPR002397">
    <property type="entry name" value="Cyt_P450_B"/>
</dbReference>
<dbReference type="GO" id="GO:0016705">
    <property type="term" value="F:oxidoreductase activity, acting on paired donors, with incorporation or reduction of molecular oxygen"/>
    <property type="evidence" value="ECO:0007669"/>
    <property type="project" value="InterPro"/>
</dbReference>
<comment type="similarity">
    <text evidence="1 2">Belongs to the cytochrome P450 family.</text>
</comment>
<accession>A0A1G7S819</accession>
<dbReference type="STRING" id="200378.SAMN05216553_10675"/>
<dbReference type="PANTHER" id="PTHR46696">
    <property type="entry name" value="P450, PUTATIVE (EUROFUNG)-RELATED"/>
    <property type="match status" value="1"/>
</dbReference>
<evidence type="ECO:0000256" key="2">
    <source>
        <dbReference type="RuleBase" id="RU000461"/>
    </source>
</evidence>
<dbReference type="GO" id="GO:0020037">
    <property type="term" value="F:heme binding"/>
    <property type="evidence" value="ECO:0007669"/>
    <property type="project" value="InterPro"/>
</dbReference>
<dbReference type="GO" id="GO:0004497">
    <property type="term" value="F:monooxygenase activity"/>
    <property type="evidence" value="ECO:0007669"/>
    <property type="project" value="UniProtKB-KW"/>
</dbReference>